<reference evidence="2" key="2">
    <citation type="submission" date="2015-06" db="UniProtKB">
        <authorList>
            <consortium name="EnsemblMetazoa"/>
        </authorList>
    </citation>
    <scope>IDENTIFICATION</scope>
</reference>
<feature type="region of interest" description="Disordered" evidence="1">
    <location>
        <begin position="100"/>
        <end position="126"/>
    </location>
</feature>
<organism evidence="2 3">
    <name type="scientific">Tetranychus urticae</name>
    <name type="common">Two-spotted spider mite</name>
    <dbReference type="NCBI Taxonomy" id="32264"/>
    <lineage>
        <taxon>Eukaryota</taxon>
        <taxon>Metazoa</taxon>
        <taxon>Ecdysozoa</taxon>
        <taxon>Arthropoda</taxon>
        <taxon>Chelicerata</taxon>
        <taxon>Arachnida</taxon>
        <taxon>Acari</taxon>
        <taxon>Acariformes</taxon>
        <taxon>Trombidiformes</taxon>
        <taxon>Prostigmata</taxon>
        <taxon>Eleutherengona</taxon>
        <taxon>Raphignathae</taxon>
        <taxon>Tetranychoidea</taxon>
        <taxon>Tetranychidae</taxon>
        <taxon>Tetranychus</taxon>
    </lineage>
</organism>
<protein>
    <submittedName>
        <fullName evidence="2">Uncharacterized protein</fullName>
    </submittedName>
</protein>
<dbReference type="EnsemblMetazoa" id="tetur448g00010.1">
    <property type="protein sequence ID" value="tetur448g00010.1"/>
    <property type="gene ID" value="tetur448g00010"/>
</dbReference>
<evidence type="ECO:0000313" key="2">
    <source>
        <dbReference type="EnsemblMetazoa" id="tetur448g00010.1"/>
    </source>
</evidence>
<dbReference type="AlphaFoldDB" id="T1L5A0"/>
<sequence length="206" mass="23754">MSDNTDKTQYGTIAERFIERLASTFDVIGESNGEYMKIITELIDNVKNIKEQLKTMNDRTVMNERLLHSIHANSQKWVEIQHLLEKANLLESSSIESVKADDTTSAGTIKRKQDKSETASPRKKKAPKSYYRCPVVECGFVHNTEVMEDHVTEYHNMNVIKTSYETVTLTSAEQKTMLKKWIDRELEKEANRKQAKQGDRTLIEKP</sequence>
<dbReference type="EMBL" id="CAEY01001231">
    <property type="status" value="NOT_ANNOTATED_CDS"/>
    <property type="molecule type" value="Genomic_DNA"/>
</dbReference>
<keyword evidence="3" id="KW-1185">Reference proteome</keyword>
<proteinExistence type="predicted"/>
<evidence type="ECO:0000256" key="1">
    <source>
        <dbReference type="SAM" id="MobiDB-lite"/>
    </source>
</evidence>
<name>T1L5A0_TETUR</name>
<dbReference type="Proteomes" id="UP000015104">
    <property type="component" value="Unassembled WGS sequence"/>
</dbReference>
<reference evidence="3" key="1">
    <citation type="submission" date="2011-08" db="EMBL/GenBank/DDBJ databases">
        <authorList>
            <person name="Rombauts S."/>
        </authorList>
    </citation>
    <scope>NUCLEOTIDE SEQUENCE</scope>
    <source>
        <strain evidence="3">London</strain>
    </source>
</reference>
<dbReference type="HOGENOM" id="CLU_1333467_0_0_1"/>
<accession>T1L5A0</accession>
<evidence type="ECO:0000313" key="3">
    <source>
        <dbReference type="Proteomes" id="UP000015104"/>
    </source>
</evidence>